<dbReference type="InterPro" id="IPR050109">
    <property type="entry name" value="HTH-type_TetR-like_transc_reg"/>
</dbReference>
<accession>A0A9X1LPI4</accession>
<evidence type="ECO:0000313" key="6">
    <source>
        <dbReference type="EMBL" id="MCC2029692.1"/>
    </source>
</evidence>
<keyword evidence="7" id="KW-1185">Reference proteome</keyword>
<dbReference type="AlphaFoldDB" id="A0A9X1LPI4"/>
<dbReference type="PROSITE" id="PS50977">
    <property type="entry name" value="HTH_TETR_2"/>
    <property type="match status" value="1"/>
</dbReference>
<dbReference type="PANTHER" id="PTHR30055:SF234">
    <property type="entry name" value="HTH-TYPE TRANSCRIPTIONAL REGULATOR BETI"/>
    <property type="match status" value="1"/>
</dbReference>
<dbReference type="EMBL" id="JAGTTM010000003">
    <property type="protein sequence ID" value="MCC2029692.1"/>
    <property type="molecule type" value="Genomic_DNA"/>
</dbReference>
<keyword evidence="1" id="KW-0805">Transcription regulation</keyword>
<keyword evidence="2 4" id="KW-0238">DNA-binding</keyword>
<dbReference type="PANTHER" id="PTHR30055">
    <property type="entry name" value="HTH-TYPE TRANSCRIPTIONAL REGULATOR RUTR"/>
    <property type="match status" value="1"/>
</dbReference>
<dbReference type="Gene3D" id="1.10.357.10">
    <property type="entry name" value="Tetracycline Repressor, domain 2"/>
    <property type="match status" value="1"/>
</dbReference>
<proteinExistence type="predicted"/>
<evidence type="ECO:0000259" key="5">
    <source>
        <dbReference type="PROSITE" id="PS50977"/>
    </source>
</evidence>
<dbReference type="InterPro" id="IPR009057">
    <property type="entry name" value="Homeodomain-like_sf"/>
</dbReference>
<dbReference type="GO" id="GO:0000976">
    <property type="term" value="F:transcription cis-regulatory region binding"/>
    <property type="evidence" value="ECO:0007669"/>
    <property type="project" value="TreeGrafter"/>
</dbReference>
<comment type="caution">
    <text evidence="6">The sequence shown here is derived from an EMBL/GenBank/DDBJ whole genome shotgun (WGS) entry which is preliminary data.</text>
</comment>
<feature type="domain" description="HTH tetR-type" evidence="5">
    <location>
        <begin position="5"/>
        <end position="65"/>
    </location>
</feature>
<evidence type="ECO:0000256" key="1">
    <source>
        <dbReference type="ARBA" id="ARBA00023015"/>
    </source>
</evidence>
<organism evidence="6 7">
    <name type="scientific">Microbacterium tenebrionis</name>
    <dbReference type="NCBI Taxonomy" id="2830665"/>
    <lineage>
        <taxon>Bacteria</taxon>
        <taxon>Bacillati</taxon>
        <taxon>Actinomycetota</taxon>
        <taxon>Actinomycetes</taxon>
        <taxon>Micrococcales</taxon>
        <taxon>Microbacteriaceae</taxon>
        <taxon>Microbacterium</taxon>
    </lineage>
</organism>
<dbReference type="Proteomes" id="UP001139289">
    <property type="component" value="Unassembled WGS sequence"/>
</dbReference>
<reference evidence="6" key="1">
    <citation type="submission" date="2021-04" db="EMBL/GenBank/DDBJ databases">
        <title>Microbacterium tenobrionis sp. nov. and Microbacterium allomyrinae sp. nov., isolated from larvae of Tenobrio molitor and Allomyrina dichotoma, respectively.</title>
        <authorList>
            <person name="Lee S.D."/>
        </authorList>
    </citation>
    <scope>NUCLEOTIDE SEQUENCE</scope>
    <source>
        <strain evidence="6">YMB-B2</strain>
    </source>
</reference>
<evidence type="ECO:0000313" key="7">
    <source>
        <dbReference type="Proteomes" id="UP001139289"/>
    </source>
</evidence>
<dbReference type="SUPFAM" id="SSF46689">
    <property type="entry name" value="Homeodomain-like"/>
    <property type="match status" value="1"/>
</dbReference>
<evidence type="ECO:0000256" key="4">
    <source>
        <dbReference type="PROSITE-ProRule" id="PRU00335"/>
    </source>
</evidence>
<sequence length="188" mass="20681">MPSWDTTDAHILDRAAALISARGTARLTIAELAREAKVSRPTIYRRWSSVDEVVRAALLRRTVLLLSGFETAVSTRAELVAEAVRFADAFRQDAVFGSLLASEPEAFTQYSLERVGTSQRVMLRWLADAIVHAQRGGTVRPGDADDMSVMMLLIVQSAVLSHNAVSALIGEAEWHTELTRAMDGYLRP</sequence>
<keyword evidence="3" id="KW-0804">Transcription</keyword>
<evidence type="ECO:0000256" key="3">
    <source>
        <dbReference type="ARBA" id="ARBA00023163"/>
    </source>
</evidence>
<gene>
    <name evidence="6" type="ORF">KEC56_09195</name>
</gene>
<dbReference type="Pfam" id="PF00440">
    <property type="entry name" value="TetR_N"/>
    <property type="match status" value="1"/>
</dbReference>
<feature type="DNA-binding region" description="H-T-H motif" evidence="4">
    <location>
        <begin position="28"/>
        <end position="47"/>
    </location>
</feature>
<dbReference type="GO" id="GO:0003700">
    <property type="term" value="F:DNA-binding transcription factor activity"/>
    <property type="evidence" value="ECO:0007669"/>
    <property type="project" value="TreeGrafter"/>
</dbReference>
<protein>
    <submittedName>
        <fullName evidence="6">TetR/AcrR family transcriptional regulator</fullName>
    </submittedName>
</protein>
<dbReference type="InterPro" id="IPR001647">
    <property type="entry name" value="HTH_TetR"/>
</dbReference>
<evidence type="ECO:0000256" key="2">
    <source>
        <dbReference type="ARBA" id="ARBA00023125"/>
    </source>
</evidence>
<name>A0A9X1LPI4_9MICO</name>